<gene>
    <name evidence="2" type="ORF">A3G99_00505</name>
</gene>
<dbReference type="Proteomes" id="UP000176558">
    <property type="component" value="Unassembled WGS sequence"/>
</dbReference>
<dbReference type="AlphaFoldDB" id="A0A1G2UUJ0"/>
<protein>
    <recommendedName>
        <fullName evidence="4">Glycosyl transferase family 1 domain-containing protein</fullName>
    </recommendedName>
</protein>
<dbReference type="PANTHER" id="PTHR46401">
    <property type="entry name" value="GLYCOSYLTRANSFERASE WBBK-RELATED"/>
    <property type="match status" value="1"/>
</dbReference>
<dbReference type="GO" id="GO:0009103">
    <property type="term" value="P:lipopolysaccharide biosynthetic process"/>
    <property type="evidence" value="ECO:0007669"/>
    <property type="project" value="TreeGrafter"/>
</dbReference>
<dbReference type="GO" id="GO:0016757">
    <property type="term" value="F:glycosyltransferase activity"/>
    <property type="evidence" value="ECO:0007669"/>
    <property type="project" value="TreeGrafter"/>
</dbReference>
<comment type="caution">
    <text evidence="2">The sequence shown here is derived from an EMBL/GenBank/DDBJ whole genome shotgun (WGS) entry which is preliminary data.</text>
</comment>
<dbReference type="Gene3D" id="3.40.50.2000">
    <property type="entry name" value="Glycogen Phosphorylase B"/>
    <property type="match status" value="2"/>
</dbReference>
<keyword evidence="1" id="KW-0808">Transferase</keyword>
<evidence type="ECO:0000313" key="3">
    <source>
        <dbReference type="Proteomes" id="UP000176558"/>
    </source>
</evidence>
<dbReference type="SUPFAM" id="SSF53756">
    <property type="entry name" value="UDP-Glycosyltransferase/glycogen phosphorylase"/>
    <property type="match status" value="1"/>
</dbReference>
<dbReference type="CDD" id="cd03801">
    <property type="entry name" value="GT4_PimA-like"/>
    <property type="match status" value="1"/>
</dbReference>
<organism evidence="2 3">
    <name type="scientific">Candidatus Zambryskibacteria bacterium RIFCSPLOWO2_12_FULL_39_23</name>
    <dbReference type="NCBI Taxonomy" id="1802776"/>
    <lineage>
        <taxon>Bacteria</taxon>
        <taxon>Candidatus Zambryskiibacteriota</taxon>
    </lineage>
</organism>
<evidence type="ECO:0008006" key="4">
    <source>
        <dbReference type="Google" id="ProtNLM"/>
    </source>
</evidence>
<proteinExistence type="predicted"/>
<reference evidence="2 3" key="1">
    <citation type="journal article" date="2016" name="Nat. Commun.">
        <title>Thousands of microbial genomes shed light on interconnected biogeochemical processes in an aquifer system.</title>
        <authorList>
            <person name="Anantharaman K."/>
            <person name="Brown C.T."/>
            <person name="Hug L.A."/>
            <person name="Sharon I."/>
            <person name="Castelle C.J."/>
            <person name="Probst A.J."/>
            <person name="Thomas B.C."/>
            <person name="Singh A."/>
            <person name="Wilkins M.J."/>
            <person name="Karaoz U."/>
            <person name="Brodie E.L."/>
            <person name="Williams K.H."/>
            <person name="Hubbard S.S."/>
            <person name="Banfield J.F."/>
        </authorList>
    </citation>
    <scope>NUCLEOTIDE SEQUENCE [LARGE SCALE GENOMIC DNA]</scope>
</reference>
<sequence>MAKILITTGIYPPKIGGPAQYAKNLKLAFESQGNTIAVKTYNLENYLPTGFRHAYFFLKIIPKILSSDWVLALDTFSVGLPTVLASKIFRKKCLIRTGGDFLWEQYVERTGKKIMFRNFYKEELERLSIKEKIIFNLTQWTLNKADGIVFSTDWQREIFISAYNLKEDKTFVVENYYGSKEGIFEPKSKVFVASTRILKWKNLDTIKKVWNRIKTSYPDAELFTKNLPYPKFMEKIKHSYAIVQVSLGDISPNMILDAIRYNKPFICTKEIGIYDRIRDIGIFVNPLNEEEIENAILKLLDPEEYKRVIDKIKQFNFTHTWQEMAGKFIDIYKNLK</sequence>
<evidence type="ECO:0000313" key="2">
    <source>
        <dbReference type="EMBL" id="OHB13059.1"/>
    </source>
</evidence>
<name>A0A1G2UUJ0_9BACT</name>
<accession>A0A1G2UUJ0</accession>
<dbReference type="EMBL" id="MHWT01000005">
    <property type="protein sequence ID" value="OHB13059.1"/>
    <property type="molecule type" value="Genomic_DNA"/>
</dbReference>
<dbReference type="PANTHER" id="PTHR46401:SF2">
    <property type="entry name" value="GLYCOSYLTRANSFERASE WBBK-RELATED"/>
    <property type="match status" value="1"/>
</dbReference>
<evidence type="ECO:0000256" key="1">
    <source>
        <dbReference type="ARBA" id="ARBA00022679"/>
    </source>
</evidence>